<feature type="non-terminal residue" evidence="9">
    <location>
        <position position="394"/>
    </location>
</feature>
<dbReference type="AlphaFoldDB" id="A0A9P0AD15"/>
<gene>
    <name evidence="9" type="ORF">BEMITA_LOCUS7852</name>
</gene>
<dbReference type="GO" id="GO:0003993">
    <property type="term" value="F:acid phosphatase activity"/>
    <property type="evidence" value="ECO:0007669"/>
    <property type="project" value="UniProtKB-EC"/>
</dbReference>
<sequence>MEIPSDNKKCLRKSVFSVPTLVVVLVIGVIACASFYFFGGSSKASSSLRFVSIVHRHGDRSSEISYPLDPYKGETFWPEGPGALLQRGKVNMHRLGIFLRRRYDGFIPSAYNPADVHVLSTFIDRALMSAELVLSGLYPPVKNQIWNSDLLWQPVPVHSTTPSTDDMLRVSKFCPLLRKEGEQRKICIRQKLNEHQEFLAYLSKVTGLDVKTESDVNHIYDNLQAVDQEGLPLPEWAKDIYPDKLKVLAKIRYLEDFATPLMIKLNSGVFINELLLSMRRKIDSPKNFERRLNLYSAHDLTLVRIWHGLNISQEITDNPPYGAALIFELHEFKDKHRIKILYKRGSIDEDPEIVHIQGCEDRQAMDPDGMCDFDVFSSALQSVKITNFDEECRI</sequence>
<keyword evidence="5" id="KW-0378">Hydrolase</keyword>
<feature type="transmembrane region" description="Helical" evidence="8">
    <location>
        <begin position="21"/>
        <end position="39"/>
    </location>
</feature>
<dbReference type="InterPro" id="IPR050645">
    <property type="entry name" value="Histidine_acid_phosphatase"/>
</dbReference>
<evidence type="ECO:0000256" key="7">
    <source>
        <dbReference type="ARBA" id="ARBA00023180"/>
    </source>
</evidence>
<evidence type="ECO:0000256" key="5">
    <source>
        <dbReference type="ARBA" id="ARBA00022801"/>
    </source>
</evidence>
<keyword evidence="8" id="KW-1133">Transmembrane helix</keyword>
<dbReference type="EMBL" id="OU963865">
    <property type="protein sequence ID" value="CAH0388977.1"/>
    <property type="molecule type" value="Genomic_DNA"/>
</dbReference>
<keyword evidence="8" id="KW-0472">Membrane</keyword>
<dbReference type="PROSITE" id="PS00616">
    <property type="entry name" value="HIS_ACID_PHOSPHAT_1"/>
    <property type="match status" value="1"/>
</dbReference>
<dbReference type="InterPro" id="IPR029033">
    <property type="entry name" value="His_PPase_superfam"/>
</dbReference>
<dbReference type="PANTHER" id="PTHR11567:SF211">
    <property type="entry name" value="PROSTATIC ACID PHOSPHATASE"/>
    <property type="match status" value="1"/>
</dbReference>
<dbReference type="InterPro" id="IPR000560">
    <property type="entry name" value="His_Pase_clade-2"/>
</dbReference>
<keyword evidence="10" id="KW-1185">Reference proteome</keyword>
<evidence type="ECO:0000256" key="3">
    <source>
        <dbReference type="ARBA" id="ARBA00012646"/>
    </source>
</evidence>
<dbReference type="PANTHER" id="PTHR11567">
    <property type="entry name" value="ACID PHOSPHATASE-RELATED"/>
    <property type="match status" value="1"/>
</dbReference>
<name>A0A9P0AD15_BEMTA</name>
<keyword evidence="7" id="KW-0325">Glycoprotein</keyword>
<evidence type="ECO:0000313" key="9">
    <source>
        <dbReference type="EMBL" id="CAH0388977.1"/>
    </source>
</evidence>
<dbReference type="Gene3D" id="3.40.50.1240">
    <property type="entry name" value="Phosphoglycerate mutase-like"/>
    <property type="match status" value="1"/>
</dbReference>
<evidence type="ECO:0000256" key="2">
    <source>
        <dbReference type="ARBA" id="ARBA00005375"/>
    </source>
</evidence>
<evidence type="ECO:0000256" key="8">
    <source>
        <dbReference type="SAM" id="Phobius"/>
    </source>
</evidence>
<evidence type="ECO:0000256" key="6">
    <source>
        <dbReference type="ARBA" id="ARBA00023157"/>
    </source>
</evidence>
<dbReference type="Pfam" id="PF00328">
    <property type="entry name" value="His_Phos_2"/>
    <property type="match status" value="1"/>
</dbReference>
<keyword evidence="8" id="KW-0812">Transmembrane</keyword>
<dbReference type="CDD" id="cd07061">
    <property type="entry name" value="HP_HAP_like"/>
    <property type="match status" value="1"/>
</dbReference>
<comment type="catalytic activity">
    <reaction evidence="1">
        <text>a phosphate monoester + H2O = an alcohol + phosphate</text>
        <dbReference type="Rhea" id="RHEA:15017"/>
        <dbReference type="ChEBI" id="CHEBI:15377"/>
        <dbReference type="ChEBI" id="CHEBI:30879"/>
        <dbReference type="ChEBI" id="CHEBI:43474"/>
        <dbReference type="ChEBI" id="CHEBI:67140"/>
        <dbReference type="EC" id="3.1.3.2"/>
    </reaction>
</comment>
<comment type="similarity">
    <text evidence="2">Belongs to the histidine acid phosphatase family.</text>
</comment>
<reference evidence="9" key="1">
    <citation type="submission" date="2021-12" db="EMBL/GenBank/DDBJ databases">
        <authorList>
            <person name="King R."/>
        </authorList>
    </citation>
    <scope>NUCLEOTIDE SEQUENCE</scope>
</reference>
<keyword evidence="4" id="KW-0732">Signal</keyword>
<dbReference type="Proteomes" id="UP001152759">
    <property type="component" value="Chromosome 4"/>
</dbReference>
<evidence type="ECO:0000313" key="10">
    <source>
        <dbReference type="Proteomes" id="UP001152759"/>
    </source>
</evidence>
<evidence type="ECO:0000256" key="4">
    <source>
        <dbReference type="ARBA" id="ARBA00022729"/>
    </source>
</evidence>
<organism evidence="9 10">
    <name type="scientific">Bemisia tabaci</name>
    <name type="common">Sweetpotato whitefly</name>
    <name type="synonym">Aleurodes tabaci</name>
    <dbReference type="NCBI Taxonomy" id="7038"/>
    <lineage>
        <taxon>Eukaryota</taxon>
        <taxon>Metazoa</taxon>
        <taxon>Ecdysozoa</taxon>
        <taxon>Arthropoda</taxon>
        <taxon>Hexapoda</taxon>
        <taxon>Insecta</taxon>
        <taxon>Pterygota</taxon>
        <taxon>Neoptera</taxon>
        <taxon>Paraneoptera</taxon>
        <taxon>Hemiptera</taxon>
        <taxon>Sternorrhyncha</taxon>
        <taxon>Aleyrodoidea</taxon>
        <taxon>Aleyrodidae</taxon>
        <taxon>Aleyrodinae</taxon>
        <taxon>Bemisia</taxon>
    </lineage>
</organism>
<dbReference type="SUPFAM" id="SSF53254">
    <property type="entry name" value="Phosphoglycerate mutase-like"/>
    <property type="match status" value="1"/>
</dbReference>
<dbReference type="EC" id="3.1.3.2" evidence="3"/>
<proteinExistence type="inferred from homology"/>
<keyword evidence="6" id="KW-1015">Disulfide bond</keyword>
<dbReference type="InterPro" id="IPR033379">
    <property type="entry name" value="Acid_Pase_AS"/>
</dbReference>
<accession>A0A9P0AD15</accession>
<protein>
    <recommendedName>
        <fullName evidence="3">acid phosphatase</fullName>
        <ecNumber evidence="3">3.1.3.2</ecNumber>
    </recommendedName>
</protein>
<evidence type="ECO:0000256" key="1">
    <source>
        <dbReference type="ARBA" id="ARBA00000032"/>
    </source>
</evidence>